<protein>
    <submittedName>
        <fullName evidence="3">HEPN domain-containing protein</fullName>
    </submittedName>
</protein>
<reference evidence="3" key="1">
    <citation type="journal article" date="2020" name="mSystems">
        <title>Genome- and Community-Level Interaction Insights into Carbon Utilization and Element Cycling Functions of Hydrothermarchaeota in Hydrothermal Sediment.</title>
        <authorList>
            <person name="Zhou Z."/>
            <person name="Liu Y."/>
            <person name="Xu W."/>
            <person name="Pan J."/>
            <person name="Luo Z.H."/>
            <person name="Li M."/>
        </authorList>
    </citation>
    <scope>NUCLEOTIDE SEQUENCE [LARGE SCALE GENOMIC DNA]</scope>
    <source>
        <strain evidence="3">SpSt-477</strain>
    </source>
</reference>
<dbReference type="PROSITE" id="PS50910">
    <property type="entry name" value="HEPN"/>
    <property type="match status" value="1"/>
</dbReference>
<dbReference type="SUPFAM" id="SSF81301">
    <property type="entry name" value="Nucleotidyltransferase"/>
    <property type="match status" value="1"/>
</dbReference>
<dbReference type="SUPFAM" id="SSF81593">
    <property type="entry name" value="Nucleotidyltransferase substrate binding subunit/domain"/>
    <property type="match status" value="1"/>
</dbReference>
<dbReference type="AlphaFoldDB" id="A0A7C4MMP7"/>
<dbReference type="InterPro" id="IPR007842">
    <property type="entry name" value="HEPN_dom"/>
</dbReference>
<evidence type="ECO:0000259" key="2">
    <source>
        <dbReference type="PROSITE" id="PS50910"/>
    </source>
</evidence>
<sequence>MMNPYHIHEAVQAIVRKVHPVSIVLFGSVARDGDGNDLDLMIVVDGIQASVEETRMMVHQSLLECYRHVAVDPFVVTIDALYQASKRKHPFLRTIVREGKVVYMKDADRKWMHQAREELDMAEYLFQGKYYKGSCYHAQQALEKGIKARLFKKGWELEKTHSIARLVALCREYHIRLGLKEEEIVFMDGIYRGRYPAEEGLLPFQEPSAFDAEKAIQIAGKIIKSKSKEGSTTSNRYPSERTKGKSTHNG</sequence>
<dbReference type="Gene3D" id="1.20.120.330">
    <property type="entry name" value="Nucleotidyltransferases domain 2"/>
    <property type="match status" value="1"/>
</dbReference>
<dbReference type="EMBL" id="DSUH01000164">
    <property type="protein sequence ID" value="HGU32583.1"/>
    <property type="molecule type" value="Genomic_DNA"/>
</dbReference>
<dbReference type="Pfam" id="PF05168">
    <property type="entry name" value="HEPN"/>
    <property type="match status" value="1"/>
</dbReference>
<dbReference type="CDD" id="cd05403">
    <property type="entry name" value="NT_KNTase_like"/>
    <property type="match status" value="1"/>
</dbReference>
<evidence type="ECO:0000313" key="3">
    <source>
        <dbReference type="EMBL" id="HGU32583.1"/>
    </source>
</evidence>
<gene>
    <name evidence="3" type="ORF">ENS29_06990</name>
</gene>
<dbReference type="PANTHER" id="PTHR33933:SF1">
    <property type="entry name" value="PROTEIN ADENYLYLTRANSFERASE MNTA-RELATED"/>
    <property type="match status" value="1"/>
</dbReference>
<dbReference type="SMART" id="SM00748">
    <property type="entry name" value="HEPN"/>
    <property type="match status" value="1"/>
</dbReference>
<proteinExistence type="predicted"/>
<name>A0A7C4MMP7_9BACT</name>
<feature type="region of interest" description="Disordered" evidence="1">
    <location>
        <begin position="227"/>
        <end position="250"/>
    </location>
</feature>
<evidence type="ECO:0000256" key="1">
    <source>
        <dbReference type="SAM" id="MobiDB-lite"/>
    </source>
</evidence>
<organism evidence="3">
    <name type="scientific">Desulfatirhabdium butyrativorans</name>
    <dbReference type="NCBI Taxonomy" id="340467"/>
    <lineage>
        <taxon>Bacteria</taxon>
        <taxon>Pseudomonadati</taxon>
        <taxon>Thermodesulfobacteriota</taxon>
        <taxon>Desulfobacteria</taxon>
        <taxon>Desulfobacterales</taxon>
        <taxon>Desulfatirhabdiaceae</taxon>
        <taxon>Desulfatirhabdium</taxon>
    </lineage>
</organism>
<accession>A0A7C4MMP7</accession>
<comment type="caution">
    <text evidence="3">The sequence shown here is derived from an EMBL/GenBank/DDBJ whole genome shotgun (WGS) entry which is preliminary data.</text>
</comment>
<dbReference type="Gene3D" id="3.30.460.10">
    <property type="entry name" value="Beta Polymerase, domain 2"/>
    <property type="match status" value="1"/>
</dbReference>
<dbReference type="InterPro" id="IPR043519">
    <property type="entry name" value="NT_sf"/>
</dbReference>
<feature type="domain" description="HEPN" evidence="2">
    <location>
        <begin position="112"/>
        <end position="222"/>
    </location>
</feature>
<dbReference type="PANTHER" id="PTHR33933">
    <property type="entry name" value="NUCLEOTIDYLTRANSFERASE"/>
    <property type="match status" value="1"/>
</dbReference>
<dbReference type="InterPro" id="IPR052548">
    <property type="entry name" value="Type_VII_TA_antitoxin"/>
</dbReference>